<sequence length="1046" mass="108953">MADTGHGTRTRGSRVVRAPVVPVDMPSDGSAAAEPVGGNNSTARSQRQQRQQQQSRTHTQQQQQQQEQQQVPTVSVVTTATTATVFDSSAATGWIRVSSTPFGSFVPTPPLPQIQSPAPTSWTTLLTPPAPSPTPPHAPVFLGYAPHLGWPHASAFHPLPGPAYATFQPFPWLPAAYPTINPLPLDTSVYDFSQPTLAPPPTPTQFILPFGIVSPFGSGSAVPIATMGAPPTPVPTTLIASSAVPPAPPPTPAGNVPILPRPERETETPPERPPRCSVRPPGRTTPVAGRSRSPVARGKKKAASNNNLLNGGPVETTTGSRKAAGGVPPRQKAASAASSSSSSSSSSSASSSGPSRGRIISVSDPNLGAVSSSSSQMWATAAVVQPFGVVDQFAPGQQGQQQHSHHTQVQQQQMHDQQYQQHTRHRVTGSGRSGGSGRAGMSHSSVGGGGGEDGSCDNLFLGSPISSDAKTNVSFSSSPLLSLLLDSVIDSGTFDDSVVGESGTAGEDATRDGRGGGGGGNVGLGGDDNTNEAPPLLGGVAGEVVGVESEPSGSALRVVGGDDAPSLVPSSGPFEESGGCPRSRSSTIASDSTTTDSESKWALRSCGSFEGEPSNDQKRSGIERASPARVGFRPIGATPSDASSRETTPERRGRKSRLVDSREPSSSDSSRERPADDTANIPSRGGPGGSSATEMPATRLRRSLPPSSRSDSTSRSPTNQTSTTTTPSSSPTPKRSRGRRTTVTATCDPIVPAPISRRRQSLDGRPSAATFPESSAARLGGNPRPVENGVITRDRAKRDGHPLSKPLHTPPRKKKPPRSPEAQQQSDDDGHGDGATDDRRSSSDSGADLPRKTRRDHKISVDEGTQKKHKTRSPSKGNERAKSPAAMTAEDEPKDTRGPGFVQRNLRRVASRVAREAAKRPLLPPSPLRPSTPQQQLVNPNNSLSRHQTEDTGLEGGSEAVVSAAPDTTSGGEEEEVDEIEAAEALSDALALLKGPGDEDDPLGDAVVPDGMTGVARVVEVVSDYDVECFAEILNDEIGGPLWWDD</sequence>
<dbReference type="Proteomes" id="UP000099076">
    <property type="component" value="Segment"/>
</dbReference>
<accession>B3UXE5</accession>
<feature type="compositionally biased region" description="Low complexity" evidence="1">
    <location>
        <begin position="397"/>
        <end position="421"/>
    </location>
</feature>
<feature type="compositionally biased region" description="Low complexity" evidence="1">
    <location>
        <begin position="703"/>
        <end position="733"/>
    </location>
</feature>
<feature type="region of interest" description="Disordered" evidence="1">
    <location>
        <begin position="497"/>
        <end position="538"/>
    </location>
</feature>
<protein>
    <submittedName>
        <fullName evidence="2">M18</fullName>
    </submittedName>
</protein>
<feature type="region of interest" description="Disordered" evidence="1">
    <location>
        <begin position="395"/>
        <end position="451"/>
    </location>
</feature>
<feature type="compositionally biased region" description="Basic and acidic residues" evidence="1">
    <location>
        <begin position="792"/>
        <end position="802"/>
    </location>
</feature>
<evidence type="ECO:0000313" key="2">
    <source>
        <dbReference type="EMBL" id="ACE95363.1"/>
    </source>
</evidence>
<feature type="region of interest" description="Disordered" evidence="1">
    <location>
        <begin position="552"/>
        <end position="979"/>
    </location>
</feature>
<feature type="compositionally biased region" description="Basic and acidic residues" evidence="1">
    <location>
        <begin position="261"/>
        <end position="274"/>
    </location>
</feature>
<feature type="compositionally biased region" description="Basic and acidic residues" evidence="1">
    <location>
        <begin position="828"/>
        <end position="842"/>
    </location>
</feature>
<evidence type="ECO:0000256" key="1">
    <source>
        <dbReference type="SAM" id="MobiDB-lite"/>
    </source>
</evidence>
<feature type="compositionally biased region" description="Low complexity" evidence="1">
    <location>
        <begin position="333"/>
        <end position="352"/>
    </location>
</feature>
<feature type="compositionally biased region" description="Low complexity" evidence="1">
    <location>
        <begin position="42"/>
        <end position="73"/>
    </location>
</feature>
<reference evidence="2 3" key="1">
    <citation type="journal article" date="2008" name="J. Virol.">
        <title>Laboratory strains of murine cytomegalovirus are genetically similar to but phenotypically distinct from wild strains of virus.</title>
        <authorList>
            <person name="Smith L.M."/>
            <person name="McWhorter A.R."/>
            <person name="Masters L.L."/>
            <person name="Shellam G.R."/>
            <person name="Redwood A.J."/>
        </authorList>
    </citation>
    <scope>NUCLEOTIDE SEQUENCE [LARGE SCALE GENOMIC DNA]</scope>
    <source>
        <strain evidence="2">WP15B</strain>
    </source>
</reference>
<feature type="compositionally biased region" description="Low complexity" evidence="1">
    <location>
        <begin position="582"/>
        <end position="596"/>
    </location>
</feature>
<feature type="region of interest" description="Disordered" evidence="1">
    <location>
        <begin position="236"/>
        <end position="371"/>
    </location>
</feature>
<organism evidence="2 3">
    <name type="scientific">Muromegalovirus WP15B</name>
    <dbReference type="NCBI Taxonomy" id="524651"/>
    <lineage>
        <taxon>Viruses</taxon>
        <taxon>Duplodnaviria</taxon>
        <taxon>Heunggongvirae</taxon>
        <taxon>Peploviricota</taxon>
        <taxon>Herviviricetes</taxon>
        <taxon>Herpesvirales</taxon>
        <taxon>Orthoherpesviridae</taxon>
        <taxon>Betaherpesvirinae</taxon>
        <taxon>Muromegalovirus</taxon>
        <taxon>Muromegalovirus muridbeta1</taxon>
        <taxon>Murid herpesvirus 1</taxon>
    </lineage>
</organism>
<feature type="region of interest" description="Disordered" evidence="1">
    <location>
        <begin position="1"/>
        <end position="73"/>
    </location>
</feature>
<proteinExistence type="predicted"/>
<feature type="compositionally biased region" description="Gly residues" evidence="1">
    <location>
        <begin position="515"/>
        <end position="526"/>
    </location>
</feature>
<gene>
    <name evidence="2" type="primary">m18</name>
</gene>
<dbReference type="EMBL" id="EU579860">
    <property type="protein sequence ID" value="ACE95363.1"/>
    <property type="molecule type" value="Genomic_DNA"/>
</dbReference>
<feature type="compositionally biased region" description="Basic and acidic residues" evidence="1">
    <location>
        <begin position="643"/>
        <end position="676"/>
    </location>
</feature>
<evidence type="ECO:0000313" key="3">
    <source>
        <dbReference type="Proteomes" id="UP000099076"/>
    </source>
</evidence>
<name>B3UXE5_MUHV1</name>